<name>A0A8H6HTE9_9AGAR</name>
<comment type="caution">
    <text evidence="1">The sequence shown here is derived from an EMBL/GenBank/DDBJ whole genome shotgun (WGS) entry which is preliminary data.</text>
</comment>
<sequence>MTDIPLQPIDERMGELKLVDQNSKLLALPPELLLEISRWAITGGKIAAMTPFNIGCICRGWRDLVFRCGELWQSIDITLYPSGSWRQLTLLKEWVERTRGHAFSLSMTAPRNLPRGIAVYQRIIQLLPNRSTQISSLKVVMPRDFLTPSKNPKPRIILGLSSQKSPPTRILARLARGMLHFGADTSPLITTATLGKFYARRISLPWTALLHFHIHDCLHHQMPELLSLASNLHAHWIVYFPPSGHRLDTDYP</sequence>
<evidence type="ECO:0008006" key="3">
    <source>
        <dbReference type="Google" id="ProtNLM"/>
    </source>
</evidence>
<proteinExistence type="predicted"/>
<evidence type="ECO:0000313" key="1">
    <source>
        <dbReference type="EMBL" id="KAF6752007.1"/>
    </source>
</evidence>
<evidence type="ECO:0000313" key="2">
    <source>
        <dbReference type="Proteomes" id="UP000521943"/>
    </source>
</evidence>
<reference evidence="1 2" key="1">
    <citation type="submission" date="2020-07" db="EMBL/GenBank/DDBJ databases">
        <title>Comparative genomics of pyrophilous fungi reveals a link between fire events and developmental genes.</title>
        <authorList>
            <consortium name="DOE Joint Genome Institute"/>
            <person name="Steindorff A.S."/>
            <person name="Carver A."/>
            <person name="Calhoun S."/>
            <person name="Stillman K."/>
            <person name="Liu H."/>
            <person name="Lipzen A."/>
            <person name="Pangilinan J."/>
            <person name="Labutti K."/>
            <person name="Bruns T.D."/>
            <person name="Grigoriev I.V."/>
        </authorList>
    </citation>
    <scope>NUCLEOTIDE SEQUENCE [LARGE SCALE GENOMIC DNA]</scope>
    <source>
        <strain evidence="1 2">CBS 144469</strain>
    </source>
</reference>
<keyword evidence="2" id="KW-1185">Reference proteome</keyword>
<dbReference type="Proteomes" id="UP000521943">
    <property type="component" value="Unassembled WGS sequence"/>
</dbReference>
<accession>A0A8H6HTE9</accession>
<protein>
    <recommendedName>
        <fullName evidence="3">F-box domain-containing protein</fullName>
    </recommendedName>
</protein>
<organism evidence="1 2">
    <name type="scientific">Ephemerocybe angulata</name>
    <dbReference type="NCBI Taxonomy" id="980116"/>
    <lineage>
        <taxon>Eukaryota</taxon>
        <taxon>Fungi</taxon>
        <taxon>Dikarya</taxon>
        <taxon>Basidiomycota</taxon>
        <taxon>Agaricomycotina</taxon>
        <taxon>Agaricomycetes</taxon>
        <taxon>Agaricomycetidae</taxon>
        <taxon>Agaricales</taxon>
        <taxon>Agaricineae</taxon>
        <taxon>Psathyrellaceae</taxon>
        <taxon>Ephemerocybe</taxon>
    </lineage>
</organism>
<dbReference type="EMBL" id="JACGCI010000046">
    <property type="protein sequence ID" value="KAF6752007.1"/>
    <property type="molecule type" value="Genomic_DNA"/>
</dbReference>
<dbReference type="AlphaFoldDB" id="A0A8H6HTE9"/>
<gene>
    <name evidence="1" type="ORF">DFP72DRAFT_461711</name>
</gene>